<keyword evidence="5" id="KW-0175">Coiled coil</keyword>
<evidence type="ECO:0000256" key="3">
    <source>
        <dbReference type="ARBA" id="ARBA00022989"/>
    </source>
</evidence>
<dbReference type="EMBL" id="QPMT01000029">
    <property type="protein sequence ID" value="KAF4855787.1"/>
    <property type="molecule type" value="Genomic_DNA"/>
</dbReference>
<dbReference type="AlphaFoldDB" id="A0A9P5K216"/>
<keyword evidence="3 6" id="KW-1133">Transmembrane helix</keyword>
<keyword evidence="9" id="KW-1185">Reference proteome</keyword>
<evidence type="ECO:0000313" key="9">
    <source>
        <dbReference type="Proteomes" id="UP000711996"/>
    </source>
</evidence>
<evidence type="ECO:0000313" key="8">
    <source>
        <dbReference type="EMBL" id="KAF4855787.1"/>
    </source>
</evidence>
<evidence type="ECO:0000256" key="5">
    <source>
        <dbReference type="SAM" id="Coils"/>
    </source>
</evidence>
<evidence type="ECO:0000256" key="2">
    <source>
        <dbReference type="ARBA" id="ARBA00022692"/>
    </source>
</evidence>
<sequence length="508" mass="59039">MEFIVENVTSTALNHTGGMDSIVENITSIAKNITSKASNYTHDELERMSTEQYAANMSQRSYRLPNATNYTGWQAWVWLALVYLVGLTCGVAAVNCKEKYRLPYVLAFCATGIEILRYVSGINMNYAVKDTLLKGIIIQCMGAVVMVLREGFVLTEEQKKLPWPQRARATYKIAWNGRFINTARQAPVYHLIKDQDKERQVPSAVIEKRKELAERKAQKAIAENDRKDNEVALVTDTANKQVAVELWKRFSTHALKIWRNHRLRWMLEMVCRILLIIIVDNAKDIVIDRYLGFVWTDIEDHKSAIIRRFLRGDHIEAREFWVRVYFAFESMWAAYNWYNRAHLLCALFFVGLGIDEPEEWPPMFGDIRQAWSIRRFWSKYFDRLIYRTVCGTGEMMMQAVGLGTGPFMGKKRWLLNCLVFTISGFFHAYTDYLAGITCGFWWEVFAWVANFVIIAFETLFLHYLKTNCPRVYHALSGKIGKTIGFVWGFSWVWWITPKSQFAALRCIP</sequence>
<feature type="domain" description="Wax synthase" evidence="7">
    <location>
        <begin position="360"/>
        <end position="442"/>
    </location>
</feature>
<dbReference type="GO" id="GO:0016020">
    <property type="term" value="C:membrane"/>
    <property type="evidence" value="ECO:0007669"/>
    <property type="project" value="UniProtKB-SubCell"/>
</dbReference>
<evidence type="ECO:0000256" key="4">
    <source>
        <dbReference type="ARBA" id="ARBA00023136"/>
    </source>
</evidence>
<dbReference type="Pfam" id="PF13813">
    <property type="entry name" value="MBOAT_2"/>
    <property type="match status" value="1"/>
</dbReference>
<name>A0A9P5K216_COLSI</name>
<protein>
    <submittedName>
        <fullName evidence="8">Acetyltransferase ataH</fullName>
    </submittedName>
</protein>
<dbReference type="InterPro" id="IPR032805">
    <property type="entry name" value="Wax_synthase_dom"/>
</dbReference>
<reference evidence="8" key="1">
    <citation type="submission" date="2019-06" db="EMBL/GenBank/DDBJ databases">
        <authorList>
            <person name="Gan P."/>
            <person name="Shirasu K."/>
        </authorList>
    </citation>
    <scope>NUCLEOTIDE SEQUENCE [LARGE SCALE GENOMIC DNA]</scope>
    <source>
        <strain evidence="8">CAD2</strain>
    </source>
</reference>
<keyword evidence="2 6" id="KW-0812">Transmembrane</keyword>
<organism evidence="8 9">
    <name type="scientific">Colletotrichum siamense</name>
    <name type="common">Anthracnose fungus</name>
    <dbReference type="NCBI Taxonomy" id="690259"/>
    <lineage>
        <taxon>Eukaryota</taxon>
        <taxon>Fungi</taxon>
        <taxon>Dikarya</taxon>
        <taxon>Ascomycota</taxon>
        <taxon>Pezizomycotina</taxon>
        <taxon>Sordariomycetes</taxon>
        <taxon>Hypocreomycetidae</taxon>
        <taxon>Glomerellales</taxon>
        <taxon>Glomerellaceae</taxon>
        <taxon>Colletotrichum</taxon>
        <taxon>Colletotrichum gloeosporioides species complex</taxon>
    </lineage>
</organism>
<evidence type="ECO:0000256" key="1">
    <source>
        <dbReference type="ARBA" id="ARBA00004141"/>
    </source>
</evidence>
<dbReference type="Proteomes" id="UP000711996">
    <property type="component" value="Unassembled WGS sequence"/>
</dbReference>
<comment type="subcellular location">
    <subcellularLocation>
        <location evidence="1">Membrane</location>
        <topology evidence="1">Multi-pass membrane protein</topology>
    </subcellularLocation>
</comment>
<feature type="transmembrane region" description="Helical" evidence="6">
    <location>
        <begin position="102"/>
        <end position="120"/>
    </location>
</feature>
<feature type="transmembrane region" description="Helical" evidence="6">
    <location>
        <begin position="413"/>
        <end position="432"/>
    </location>
</feature>
<gene>
    <name evidence="8" type="primary">ataH</name>
    <name evidence="8" type="ORF">CGCSCA2_v008821</name>
</gene>
<accession>A0A9P5K216</accession>
<feature type="transmembrane region" description="Helical" evidence="6">
    <location>
        <begin position="75"/>
        <end position="95"/>
    </location>
</feature>
<comment type="caution">
    <text evidence="8">The sequence shown here is derived from an EMBL/GenBank/DDBJ whole genome shotgun (WGS) entry which is preliminary data.</text>
</comment>
<evidence type="ECO:0000259" key="7">
    <source>
        <dbReference type="Pfam" id="PF13813"/>
    </source>
</evidence>
<dbReference type="OrthoDB" id="1077582at2759"/>
<keyword evidence="4 6" id="KW-0472">Membrane</keyword>
<feature type="transmembrane region" description="Helical" evidence="6">
    <location>
        <begin position="132"/>
        <end position="152"/>
    </location>
</feature>
<feature type="coiled-coil region" evidence="5">
    <location>
        <begin position="203"/>
        <end position="230"/>
    </location>
</feature>
<proteinExistence type="predicted"/>
<feature type="transmembrane region" description="Helical" evidence="6">
    <location>
        <begin position="444"/>
        <end position="464"/>
    </location>
</feature>
<evidence type="ECO:0000256" key="6">
    <source>
        <dbReference type="SAM" id="Phobius"/>
    </source>
</evidence>